<dbReference type="InterPro" id="IPR036378">
    <property type="entry name" value="FAS1_dom_sf"/>
</dbReference>
<keyword evidence="5" id="KW-1185">Reference proteome</keyword>
<accession>A0A9W7JE80</accession>
<protein>
    <submittedName>
        <fullName evidence="4">FASCICLIN-like arabinogalactan protein 21</fullName>
    </submittedName>
</protein>
<dbReference type="InterPro" id="IPR052806">
    <property type="entry name" value="Fasciclin-like_AGP"/>
</dbReference>
<keyword evidence="2" id="KW-0654">Proteoglycan</keyword>
<dbReference type="Pfam" id="PF02469">
    <property type="entry name" value="Fasciclin"/>
    <property type="match status" value="1"/>
</dbReference>
<dbReference type="PANTHER" id="PTHR33985:SF19">
    <property type="entry name" value="FASCICLIN-LIKE ARABINOGALACTAN PROTEIN 21"/>
    <property type="match status" value="1"/>
</dbReference>
<sequence length="353" mass="38852">MACSSNWWRAPVYFTVSVLLAFLAISTALRSLPRNESLPTKSAIAPLLLDASTALRKSGFNIIATLLQITPEIFISSPHSTIFAIPDSSIANASHTSWLLKHLFQYHASPLQLPMKELLKKHKGSCLPTLFHGKNVALTKVNVKERIVEINRVLVSHPDIFLDGPLTIHGVLGPFTSMDPKYVNQGWDHIQAPICDSNLSLVSEVVDAKNVVEWTHVIRLLSSKGFVSFAIGLNSVLDGILYDKMMLNSVTVFAPPEFSFVASASALLEKIVRLHIVPRKLTYTELDSLPANATLSTLVPGRVLEVSEGVNNSRELMINEAKIVAPNLFESKNFVIHGISKAFELDELPNTSR</sequence>
<dbReference type="Proteomes" id="UP001165190">
    <property type="component" value="Unassembled WGS sequence"/>
</dbReference>
<keyword evidence="2" id="KW-0325">Glycoprotein</keyword>
<reference evidence="4" key="1">
    <citation type="submission" date="2023-05" db="EMBL/GenBank/DDBJ databases">
        <title>Genome and transcriptome analyses reveal genes involved in the formation of fine ridges on petal epidermal cells in Hibiscus trionum.</title>
        <authorList>
            <person name="Koshimizu S."/>
            <person name="Masuda S."/>
            <person name="Ishii T."/>
            <person name="Shirasu K."/>
            <person name="Hoshino A."/>
            <person name="Arita M."/>
        </authorList>
    </citation>
    <scope>NUCLEOTIDE SEQUENCE</scope>
    <source>
        <strain evidence="4">Hamamatsu line</strain>
    </source>
</reference>
<dbReference type="SMART" id="SM00554">
    <property type="entry name" value="FAS1"/>
    <property type="match status" value="2"/>
</dbReference>
<dbReference type="InterPro" id="IPR000782">
    <property type="entry name" value="FAS1_domain"/>
</dbReference>
<dbReference type="EMBL" id="BSYR01000065">
    <property type="protein sequence ID" value="GMJ13023.1"/>
    <property type="molecule type" value="Genomic_DNA"/>
</dbReference>
<comment type="caution">
    <text evidence="4">The sequence shown here is derived from an EMBL/GenBank/DDBJ whole genome shotgun (WGS) entry which is preliminary data.</text>
</comment>
<dbReference type="PROSITE" id="PS50213">
    <property type="entry name" value="FAS1"/>
    <property type="match status" value="1"/>
</dbReference>
<comment type="similarity">
    <text evidence="1">Belongs to the fasciclin-like AGP family.</text>
</comment>
<dbReference type="SUPFAM" id="SSF82153">
    <property type="entry name" value="FAS1 domain"/>
    <property type="match status" value="2"/>
</dbReference>
<feature type="domain" description="FAS1" evidence="3">
    <location>
        <begin position="198"/>
        <end position="343"/>
    </location>
</feature>
<evidence type="ECO:0000313" key="5">
    <source>
        <dbReference type="Proteomes" id="UP001165190"/>
    </source>
</evidence>
<organism evidence="4 5">
    <name type="scientific">Hibiscus trionum</name>
    <name type="common">Flower of an hour</name>
    <dbReference type="NCBI Taxonomy" id="183268"/>
    <lineage>
        <taxon>Eukaryota</taxon>
        <taxon>Viridiplantae</taxon>
        <taxon>Streptophyta</taxon>
        <taxon>Embryophyta</taxon>
        <taxon>Tracheophyta</taxon>
        <taxon>Spermatophyta</taxon>
        <taxon>Magnoliopsida</taxon>
        <taxon>eudicotyledons</taxon>
        <taxon>Gunneridae</taxon>
        <taxon>Pentapetalae</taxon>
        <taxon>rosids</taxon>
        <taxon>malvids</taxon>
        <taxon>Malvales</taxon>
        <taxon>Malvaceae</taxon>
        <taxon>Malvoideae</taxon>
        <taxon>Hibiscus</taxon>
    </lineage>
</organism>
<dbReference type="PANTHER" id="PTHR33985">
    <property type="entry name" value="OS02G0491300 PROTEIN-RELATED"/>
    <property type="match status" value="1"/>
</dbReference>
<dbReference type="Gene3D" id="2.30.180.10">
    <property type="entry name" value="FAS1 domain"/>
    <property type="match status" value="1"/>
</dbReference>
<evidence type="ECO:0000256" key="1">
    <source>
        <dbReference type="ARBA" id="ARBA00007843"/>
    </source>
</evidence>
<proteinExistence type="inferred from homology"/>
<dbReference type="AlphaFoldDB" id="A0A9W7JE80"/>
<evidence type="ECO:0000256" key="2">
    <source>
        <dbReference type="ARBA" id="ARBA00022974"/>
    </source>
</evidence>
<evidence type="ECO:0000259" key="3">
    <source>
        <dbReference type="PROSITE" id="PS50213"/>
    </source>
</evidence>
<dbReference type="OrthoDB" id="1525874at2759"/>
<gene>
    <name evidence="4" type="ORF">HRI_004971500</name>
</gene>
<evidence type="ECO:0000313" key="4">
    <source>
        <dbReference type="EMBL" id="GMJ13023.1"/>
    </source>
</evidence>
<name>A0A9W7JE80_HIBTR</name>